<evidence type="ECO:0000313" key="9">
    <source>
        <dbReference type="Proteomes" id="UP000240481"/>
    </source>
</evidence>
<dbReference type="Gene3D" id="1.10.287.950">
    <property type="entry name" value="Methyl-accepting chemotaxis protein"/>
    <property type="match status" value="1"/>
</dbReference>
<evidence type="ECO:0000256" key="1">
    <source>
        <dbReference type="ARBA" id="ARBA00004370"/>
    </source>
</evidence>
<dbReference type="RefSeq" id="WP_048896962.1">
    <property type="nucleotide sequence ID" value="NZ_AP024852.1"/>
</dbReference>
<dbReference type="CDD" id="cd18774">
    <property type="entry name" value="PDC2_HK_sensor"/>
    <property type="match status" value="1"/>
</dbReference>
<keyword evidence="9" id="KW-1185">Reference proteome</keyword>
<comment type="similarity">
    <text evidence="3">Belongs to the methyl-accepting chemotaxis (MCP) protein family.</text>
</comment>
<evidence type="ECO:0000256" key="2">
    <source>
        <dbReference type="ARBA" id="ARBA00023224"/>
    </source>
</evidence>
<evidence type="ECO:0000259" key="7">
    <source>
        <dbReference type="PROSITE" id="PS50885"/>
    </source>
</evidence>
<accession>A0A0J8VFG1</accession>
<dbReference type="FunFam" id="1.10.287.950:FF:000001">
    <property type="entry name" value="Methyl-accepting chemotaxis sensory transducer"/>
    <property type="match status" value="1"/>
</dbReference>
<evidence type="ECO:0000256" key="5">
    <source>
        <dbReference type="SAM" id="Phobius"/>
    </source>
</evidence>
<comment type="subcellular location">
    <subcellularLocation>
        <location evidence="1">Membrane</location>
    </subcellularLocation>
</comment>
<keyword evidence="5" id="KW-0472">Membrane</keyword>
<dbReference type="GO" id="GO:0007165">
    <property type="term" value="P:signal transduction"/>
    <property type="evidence" value="ECO:0007669"/>
    <property type="project" value="UniProtKB-KW"/>
</dbReference>
<dbReference type="CDD" id="cd06225">
    <property type="entry name" value="HAMP"/>
    <property type="match status" value="1"/>
</dbReference>
<dbReference type="SMART" id="SM00304">
    <property type="entry name" value="HAMP"/>
    <property type="match status" value="1"/>
</dbReference>
<dbReference type="OrthoDB" id="2489132at2"/>
<dbReference type="InterPro" id="IPR003660">
    <property type="entry name" value="HAMP_dom"/>
</dbReference>
<name>A0A0J8VFG1_9GAMM</name>
<feature type="domain" description="Methyl-accepting transducer" evidence="6">
    <location>
        <begin position="428"/>
        <end position="664"/>
    </location>
</feature>
<feature type="domain" description="HAMP" evidence="7">
    <location>
        <begin position="369"/>
        <end position="423"/>
    </location>
</feature>
<dbReference type="GO" id="GO:0006935">
    <property type="term" value="P:chemotaxis"/>
    <property type="evidence" value="ECO:0007669"/>
    <property type="project" value="UniProtKB-ARBA"/>
</dbReference>
<dbReference type="GO" id="GO:0016020">
    <property type="term" value="C:membrane"/>
    <property type="evidence" value="ECO:0007669"/>
    <property type="project" value="UniProtKB-SubCell"/>
</dbReference>
<dbReference type="CDD" id="cd12913">
    <property type="entry name" value="PDC1_MCP_like"/>
    <property type="match status" value="1"/>
</dbReference>
<dbReference type="PROSITE" id="PS50111">
    <property type="entry name" value="CHEMOTAXIS_TRANSDUC_2"/>
    <property type="match status" value="1"/>
</dbReference>
<comment type="caution">
    <text evidence="8">The sequence shown here is derived from an EMBL/GenBank/DDBJ whole genome shotgun (WGS) entry which is preliminary data.</text>
</comment>
<organism evidence="8 9">
    <name type="scientific">Photobacterium swingsii</name>
    <dbReference type="NCBI Taxonomy" id="680026"/>
    <lineage>
        <taxon>Bacteria</taxon>
        <taxon>Pseudomonadati</taxon>
        <taxon>Pseudomonadota</taxon>
        <taxon>Gammaproteobacteria</taxon>
        <taxon>Vibrionales</taxon>
        <taxon>Vibrionaceae</taxon>
        <taxon>Photobacterium</taxon>
    </lineage>
</organism>
<keyword evidence="5" id="KW-0812">Transmembrane</keyword>
<dbReference type="PANTHER" id="PTHR32089">
    <property type="entry name" value="METHYL-ACCEPTING CHEMOTAXIS PROTEIN MCPB"/>
    <property type="match status" value="1"/>
</dbReference>
<dbReference type="Gene3D" id="3.30.450.20">
    <property type="entry name" value="PAS domain"/>
    <property type="match status" value="1"/>
</dbReference>
<dbReference type="CDD" id="cd11386">
    <property type="entry name" value="MCP_signal"/>
    <property type="match status" value="1"/>
</dbReference>
<evidence type="ECO:0000313" key="8">
    <source>
        <dbReference type="EMBL" id="PSW26784.1"/>
    </source>
</evidence>
<reference evidence="8 9" key="1">
    <citation type="submission" date="2018-01" db="EMBL/GenBank/DDBJ databases">
        <title>Whole genome sequencing of Histamine producing bacteria.</title>
        <authorList>
            <person name="Butler K."/>
        </authorList>
    </citation>
    <scope>NUCLEOTIDE SEQUENCE [LARGE SCALE GENOMIC DNA]</scope>
    <source>
        <strain evidence="8 9">DSM 24669</strain>
    </source>
</reference>
<gene>
    <name evidence="8" type="ORF">C9I94_02030</name>
</gene>
<dbReference type="Proteomes" id="UP000240481">
    <property type="component" value="Unassembled WGS sequence"/>
</dbReference>
<dbReference type="STRING" id="680026.AB733_00115"/>
<dbReference type="InterPro" id="IPR004089">
    <property type="entry name" value="MCPsignal_dom"/>
</dbReference>
<dbReference type="SMART" id="SM00283">
    <property type="entry name" value="MA"/>
    <property type="match status" value="1"/>
</dbReference>
<keyword evidence="5" id="KW-1133">Transmembrane helix</keyword>
<dbReference type="AlphaFoldDB" id="A0A0J8VFG1"/>
<sequence>MRSLSVQWKITLLAGVGLLATITVLTGLSFYFSAQSQRLVNEQTFSSLREQSQSLVRVQAQRQAIHVKQYLDEAAHRAEMLAQSVLFLKFNAEENYTNSSELRGSINELLRRSVDNFSNIRGAFVVFNPDALDGEDGNYHGADYVGANDTGRFSPYWVTAEDGSAEQTIITESDITAAQHHRFSCSIDQQTACVLRPEYSANQVLISSITTPLIVDGKAIGLLGLDINLSALQSVISDVDSNLFDGSGKVSLLSDDGTIVAWDQSRQRVGSQFNVNDGLPSEMKNWLTNGAEYIGWSADQQWLSAYMPVVLGQSAWGVVIQLPTDKVLAEATALNTHIDALRVESSQVQIVASVVMALVGLIVVLFASAKLVAPIKLLAARLEDIASGEGDLTQRIQLDQQDEVGQLAMWFNRFLDKLQTTMKQVVVAVDEVDTTASEAAKVASNSRDGSQAQFKEVDMVATASEEMTQTAGEVVQHTQTALDAAQQAGEAAIAGQGVIHQSAASMTNLVERMEMAVPVAKELSNSSKNIDEILQVIGGISEQTNLLALNAAIEAARAGEQGRGFAVVADEVRQLASRTQDSVGQIREVIEQLQQGTRSVVAAIEEGNHLAGDTASQVSEAVTSLEQITDSVTAIQTMNEQIMRAAQEQQAVSGEVNRNVSNIRELSESILHQAGSSADISDRLTALAEQQKRLTGQFKV</sequence>
<proteinExistence type="inferred from homology"/>
<feature type="transmembrane region" description="Helical" evidence="5">
    <location>
        <begin position="350"/>
        <end position="373"/>
    </location>
</feature>
<keyword evidence="2 4" id="KW-0807">Transducer</keyword>
<dbReference type="Pfam" id="PF00672">
    <property type="entry name" value="HAMP"/>
    <property type="match status" value="1"/>
</dbReference>
<protein>
    <submittedName>
        <fullName evidence="8">Methyl-accepting chemotaxis protein</fullName>
    </submittedName>
</protein>
<feature type="transmembrane region" description="Helical" evidence="5">
    <location>
        <begin position="12"/>
        <end position="32"/>
    </location>
</feature>
<dbReference type="PROSITE" id="PS50885">
    <property type="entry name" value="HAMP"/>
    <property type="match status" value="1"/>
</dbReference>
<dbReference type="Pfam" id="PF00015">
    <property type="entry name" value="MCPsignal"/>
    <property type="match status" value="1"/>
</dbReference>
<evidence type="ECO:0000259" key="6">
    <source>
        <dbReference type="PROSITE" id="PS50111"/>
    </source>
</evidence>
<evidence type="ECO:0000256" key="3">
    <source>
        <dbReference type="ARBA" id="ARBA00029447"/>
    </source>
</evidence>
<evidence type="ECO:0000256" key="4">
    <source>
        <dbReference type="PROSITE-ProRule" id="PRU00284"/>
    </source>
</evidence>
<dbReference type="SUPFAM" id="SSF58104">
    <property type="entry name" value="Methyl-accepting chemotaxis protein (MCP) signaling domain"/>
    <property type="match status" value="1"/>
</dbReference>
<dbReference type="PANTHER" id="PTHR32089:SF55">
    <property type="entry name" value="METHYL ACCEPTING SENSORY TRANSDUCER WITH CACHE_2 SMALL MOLECULE BINDING DOMAIN"/>
    <property type="match status" value="1"/>
</dbReference>
<dbReference type="EMBL" id="PYLZ01000001">
    <property type="protein sequence ID" value="PSW26784.1"/>
    <property type="molecule type" value="Genomic_DNA"/>
</dbReference>